<keyword evidence="3" id="KW-1185">Reference proteome</keyword>
<evidence type="ECO:0000313" key="2">
    <source>
        <dbReference type="EMBL" id="MEQ2247037.1"/>
    </source>
</evidence>
<comment type="caution">
    <text evidence="2">The sequence shown here is derived from an EMBL/GenBank/DDBJ whole genome shotgun (WGS) entry which is preliminary data.</text>
</comment>
<evidence type="ECO:0000256" key="1">
    <source>
        <dbReference type="SAM" id="SignalP"/>
    </source>
</evidence>
<reference evidence="2 3" key="1">
    <citation type="submission" date="2021-06" db="EMBL/GenBank/DDBJ databases">
        <authorList>
            <person name="Palmer J.M."/>
        </authorList>
    </citation>
    <scope>NUCLEOTIDE SEQUENCE [LARGE SCALE GENOMIC DNA]</scope>
    <source>
        <strain evidence="3">if_2019</strain>
        <tissue evidence="2">Muscle</tissue>
    </source>
</reference>
<dbReference type="Proteomes" id="UP001482620">
    <property type="component" value="Unassembled WGS sequence"/>
</dbReference>
<sequence length="111" mass="12619">MSVYLLVLFLALLLHDGKAKLESQGCNSADAERAGEEAVEQINRDKTDGYILALNRLYDLSHTSNQVRVKNCMHAQKIQYSLKRGLNNHGSWYSENILGSQDKESCRRNYT</sequence>
<dbReference type="EMBL" id="JAHRIQ010081396">
    <property type="protein sequence ID" value="MEQ2247037.1"/>
    <property type="molecule type" value="Genomic_DNA"/>
</dbReference>
<name>A0ABV0UP79_9TELE</name>
<organism evidence="2 3">
    <name type="scientific">Ilyodon furcidens</name>
    <name type="common">goldbreast splitfin</name>
    <dbReference type="NCBI Taxonomy" id="33524"/>
    <lineage>
        <taxon>Eukaryota</taxon>
        <taxon>Metazoa</taxon>
        <taxon>Chordata</taxon>
        <taxon>Craniata</taxon>
        <taxon>Vertebrata</taxon>
        <taxon>Euteleostomi</taxon>
        <taxon>Actinopterygii</taxon>
        <taxon>Neopterygii</taxon>
        <taxon>Teleostei</taxon>
        <taxon>Neoteleostei</taxon>
        <taxon>Acanthomorphata</taxon>
        <taxon>Ovalentaria</taxon>
        <taxon>Atherinomorphae</taxon>
        <taxon>Cyprinodontiformes</taxon>
        <taxon>Goodeidae</taxon>
        <taxon>Ilyodon</taxon>
    </lineage>
</organism>
<feature type="signal peptide" evidence="1">
    <location>
        <begin position="1"/>
        <end position="19"/>
    </location>
</feature>
<protein>
    <submittedName>
        <fullName evidence="2">Uncharacterized protein</fullName>
    </submittedName>
</protein>
<evidence type="ECO:0000313" key="3">
    <source>
        <dbReference type="Proteomes" id="UP001482620"/>
    </source>
</evidence>
<keyword evidence="1" id="KW-0732">Signal</keyword>
<proteinExistence type="predicted"/>
<accession>A0ABV0UP79</accession>
<gene>
    <name evidence="2" type="ORF">ILYODFUR_005191</name>
</gene>
<feature type="chain" id="PRO_5047064638" evidence="1">
    <location>
        <begin position="20"/>
        <end position="111"/>
    </location>
</feature>